<evidence type="ECO:0000313" key="2">
    <source>
        <dbReference type="EMBL" id="KAF2572109.1"/>
    </source>
</evidence>
<reference evidence="1" key="1">
    <citation type="submission" date="2019-12" db="EMBL/GenBank/DDBJ databases">
        <title>Genome sequencing and annotation of Brassica cretica.</title>
        <authorList>
            <person name="Studholme D.J."/>
            <person name="Sarris P.F."/>
        </authorList>
    </citation>
    <scope>NUCLEOTIDE SEQUENCE</scope>
    <source>
        <strain evidence="1">PFS-001/15</strain>
        <strain evidence="2">PFS-102/07</strain>
        <tissue evidence="1">Leaf</tissue>
    </source>
</reference>
<accession>A0A8S9G564</accession>
<evidence type="ECO:0000313" key="3">
    <source>
        <dbReference type="Proteomes" id="UP000712281"/>
    </source>
</evidence>
<dbReference type="EMBL" id="QGKW02002228">
    <property type="protein sequence ID" value="KAF2539636.1"/>
    <property type="molecule type" value="Genomic_DNA"/>
</dbReference>
<organism evidence="1 3">
    <name type="scientific">Brassica cretica</name>
    <name type="common">Mustard</name>
    <dbReference type="NCBI Taxonomy" id="69181"/>
    <lineage>
        <taxon>Eukaryota</taxon>
        <taxon>Viridiplantae</taxon>
        <taxon>Streptophyta</taxon>
        <taxon>Embryophyta</taxon>
        <taxon>Tracheophyta</taxon>
        <taxon>Spermatophyta</taxon>
        <taxon>Magnoliopsida</taxon>
        <taxon>eudicotyledons</taxon>
        <taxon>Gunneridae</taxon>
        <taxon>Pentapetalae</taxon>
        <taxon>rosids</taxon>
        <taxon>malvids</taxon>
        <taxon>Brassicales</taxon>
        <taxon>Brassicaceae</taxon>
        <taxon>Brassiceae</taxon>
        <taxon>Brassica</taxon>
    </lineage>
</organism>
<name>A0A8S9G564_BRACR</name>
<dbReference type="AlphaFoldDB" id="A0A8S9G564"/>
<evidence type="ECO:0000313" key="1">
    <source>
        <dbReference type="EMBL" id="KAF2539636.1"/>
    </source>
</evidence>
<comment type="caution">
    <text evidence="1">The sequence shown here is derived from an EMBL/GenBank/DDBJ whole genome shotgun (WGS) entry which is preliminary data.</text>
</comment>
<dbReference type="EMBL" id="QGKY02001015">
    <property type="protein sequence ID" value="KAF2572109.1"/>
    <property type="molecule type" value="Genomic_DNA"/>
</dbReference>
<proteinExistence type="predicted"/>
<gene>
    <name evidence="1" type="ORF">F2Q68_00021041</name>
    <name evidence="2" type="ORF">F2Q70_00003689</name>
</gene>
<dbReference type="Proteomes" id="UP000712281">
    <property type="component" value="Unassembled WGS sequence"/>
</dbReference>
<protein>
    <submittedName>
        <fullName evidence="1">Uncharacterized protein</fullName>
    </submittedName>
</protein>
<sequence length="57" mass="6570">MKPSTVDASKDWSCCCRGSDSSTLGFEHTKVRRRQVRFELLIVPFWSEVELKSKGSY</sequence>